<proteinExistence type="predicted"/>
<feature type="chain" id="PRO_5039004654" description="SbsC C-terminal domain-containing protein" evidence="2">
    <location>
        <begin position="26"/>
        <end position="746"/>
    </location>
</feature>
<keyword evidence="1 2" id="KW-0732">Signal</keyword>
<feature type="domain" description="SbsC C-terminal" evidence="3">
    <location>
        <begin position="46"/>
        <end position="167"/>
    </location>
</feature>
<evidence type="ECO:0000313" key="5">
    <source>
        <dbReference type="Proteomes" id="UP000316626"/>
    </source>
</evidence>
<evidence type="ECO:0000259" key="3">
    <source>
        <dbReference type="Pfam" id="PF18058"/>
    </source>
</evidence>
<dbReference type="Gene3D" id="1.20.58.780">
    <property type="match status" value="1"/>
</dbReference>
<evidence type="ECO:0000313" key="4">
    <source>
        <dbReference type="EMBL" id="TQR21237.1"/>
    </source>
</evidence>
<dbReference type="Gene3D" id="2.60.40.10">
    <property type="entry name" value="Immunoglobulins"/>
    <property type="match status" value="1"/>
</dbReference>
<dbReference type="Proteomes" id="UP000316626">
    <property type="component" value="Unassembled WGS sequence"/>
</dbReference>
<dbReference type="InterPro" id="IPR041378">
    <property type="entry name" value="S-layer_SbsC_C"/>
</dbReference>
<dbReference type="AlphaFoldDB" id="A0A544TUW7"/>
<evidence type="ECO:0000256" key="2">
    <source>
        <dbReference type="SAM" id="SignalP"/>
    </source>
</evidence>
<name>A0A544TUW7_9BACI</name>
<reference evidence="4 5" key="1">
    <citation type="submission" date="2019-06" db="EMBL/GenBank/DDBJ databases">
        <title>Psychrobacillus vulpis sp. nov., a new species isolated from feces of a red fox that inhabits in The Tablas de Daimiel Natural Park, Albacete, Spain.</title>
        <authorList>
            <person name="Rodriguez M."/>
            <person name="Reina J.C."/>
            <person name="Bejar V."/>
            <person name="Llamas I."/>
        </authorList>
    </citation>
    <scope>NUCLEOTIDE SEQUENCE [LARGE SCALE GENOMIC DNA]</scope>
    <source>
        <strain evidence="4 5">Z8</strain>
    </source>
</reference>
<accession>A0A544TUW7</accession>
<organism evidence="4 5">
    <name type="scientific">Psychrobacillus vulpis</name>
    <dbReference type="NCBI Taxonomy" id="2325572"/>
    <lineage>
        <taxon>Bacteria</taxon>
        <taxon>Bacillati</taxon>
        <taxon>Bacillota</taxon>
        <taxon>Bacilli</taxon>
        <taxon>Bacillales</taxon>
        <taxon>Bacillaceae</taxon>
        <taxon>Psychrobacillus</taxon>
    </lineage>
</organism>
<dbReference type="InterPro" id="IPR014755">
    <property type="entry name" value="Cu-Rt/internalin_Ig-like"/>
</dbReference>
<keyword evidence="5" id="KW-1185">Reference proteome</keyword>
<dbReference type="EMBL" id="VDGI01000002">
    <property type="protein sequence ID" value="TQR21237.1"/>
    <property type="molecule type" value="Genomic_DNA"/>
</dbReference>
<gene>
    <name evidence="4" type="ORF">FG384_03245</name>
</gene>
<dbReference type="Gene3D" id="2.60.40.1220">
    <property type="match status" value="1"/>
</dbReference>
<dbReference type="RefSeq" id="WP_142641128.1">
    <property type="nucleotide sequence ID" value="NZ_VDGI01000002.1"/>
</dbReference>
<dbReference type="Pfam" id="PF18058">
    <property type="entry name" value="SbsC_C"/>
    <property type="match status" value="1"/>
</dbReference>
<dbReference type="InterPro" id="IPR013783">
    <property type="entry name" value="Ig-like_fold"/>
</dbReference>
<protein>
    <recommendedName>
        <fullName evidence="3">SbsC C-terminal domain-containing protein</fullName>
    </recommendedName>
</protein>
<dbReference type="OrthoDB" id="2690990at2"/>
<comment type="caution">
    <text evidence="4">The sequence shown here is derived from an EMBL/GenBank/DDBJ whole genome shotgun (WGS) entry which is preliminary data.</text>
</comment>
<feature type="signal peptide" evidence="2">
    <location>
        <begin position="1"/>
        <end position="25"/>
    </location>
</feature>
<sequence length="746" mass="81953">MRNKAIKIACSIAIAAIIASPAQQAKASTDINQLVIDAQNASTILKWAISVEGSADFKTRPYNQYNVAKKTIQTAETAATNLTNSEQISVQAKLVEPKIHTKRAQAYIDAITSSEKITDLTRNLDQAIKSADLEKVENAYHVATAEYRKQVKLLDRVYGQSTRDGIRSAVKPAMEKLIDQVKYDVTVKMYIENASAFIKENKLAEAASELEKAEYYLTFNNENFTFLSQVEKSYNDVMKSLPLQPLAVSSDGQNTVNIHFSKEYSIPLEGLEAGQYKISGETVQSAKLSEDKKTVFLTTSNLDPSTNYTVTWKDYKVNFVTEAVADTTGIVLYDTDDSYLETTNNRVYRAYLTNSDGSPYIGRVKINLTEANPATETTSTTAVITTANGSVGNAGQEATVFTDQNGNLTFIIAPANATSETYVQPTIQKLDGDQKSKKATLTHFFQLQNVSGFYNFNSMSSNIFIENNYIYMNGFKYKWDDNDLFFIRGQLVTQDVFKAALSSGDSITIGYEVKEDNISTWNITSDVTEAAKLEITNPAHSPVTYDGSNYIISGTAEAGFTVHVYRNGVFIGTAKVDDNGDWTLGSISLIQNVANTFEAYQYAPGKDGENGEGSENPTNPATAIINEGAFASTEITLNDTTENGLTLFDTLDFTFLNPSYGHRFKESLTGTITVNDGYGRSAVVKVEYIDADTLRVVDFVSIETGFAHNSTSLMIVATNGIVNQDQLAYDVEESQSNGTVIIKYAK</sequence>
<evidence type="ECO:0000256" key="1">
    <source>
        <dbReference type="ARBA" id="ARBA00022729"/>
    </source>
</evidence>